<evidence type="ECO:0000256" key="1">
    <source>
        <dbReference type="SAM" id="Phobius"/>
    </source>
</evidence>
<protein>
    <submittedName>
        <fullName evidence="2">Uncharacterized protein</fullName>
    </submittedName>
</protein>
<keyword evidence="1" id="KW-0812">Transmembrane</keyword>
<accession>A0A2P2NHD9</accession>
<keyword evidence="1" id="KW-1133">Transmembrane helix</keyword>
<evidence type="ECO:0000313" key="2">
    <source>
        <dbReference type="EMBL" id="MBX41911.1"/>
    </source>
</evidence>
<dbReference type="EMBL" id="GGEC01061427">
    <property type="protein sequence ID" value="MBX41911.1"/>
    <property type="molecule type" value="Transcribed_RNA"/>
</dbReference>
<proteinExistence type="predicted"/>
<keyword evidence="1" id="KW-0472">Membrane</keyword>
<organism evidence="2">
    <name type="scientific">Rhizophora mucronata</name>
    <name type="common">Asiatic mangrove</name>
    <dbReference type="NCBI Taxonomy" id="61149"/>
    <lineage>
        <taxon>Eukaryota</taxon>
        <taxon>Viridiplantae</taxon>
        <taxon>Streptophyta</taxon>
        <taxon>Embryophyta</taxon>
        <taxon>Tracheophyta</taxon>
        <taxon>Spermatophyta</taxon>
        <taxon>Magnoliopsida</taxon>
        <taxon>eudicotyledons</taxon>
        <taxon>Gunneridae</taxon>
        <taxon>Pentapetalae</taxon>
        <taxon>rosids</taxon>
        <taxon>fabids</taxon>
        <taxon>Malpighiales</taxon>
        <taxon>Rhizophoraceae</taxon>
        <taxon>Rhizophora</taxon>
    </lineage>
</organism>
<dbReference type="AlphaFoldDB" id="A0A2P2NHD9"/>
<sequence>MELIYALIEAVAVYLIHGISFPFLSVCLISCFFYSCLPSLYIGFSGQGQVHL</sequence>
<feature type="transmembrane region" description="Helical" evidence="1">
    <location>
        <begin position="12"/>
        <end position="37"/>
    </location>
</feature>
<name>A0A2P2NHD9_RHIMU</name>
<reference evidence="2" key="1">
    <citation type="submission" date="2018-02" db="EMBL/GenBank/DDBJ databases">
        <title>Rhizophora mucronata_Transcriptome.</title>
        <authorList>
            <person name="Meera S.P."/>
            <person name="Sreeshan A."/>
            <person name="Augustine A."/>
        </authorList>
    </citation>
    <scope>NUCLEOTIDE SEQUENCE</scope>
    <source>
        <tissue evidence="2">Leaf</tissue>
    </source>
</reference>